<comment type="subcellular location">
    <subcellularLocation>
        <location evidence="1">Nucleus</location>
    </subcellularLocation>
</comment>
<dbReference type="SMART" id="SM00256">
    <property type="entry name" value="FBOX"/>
    <property type="match status" value="1"/>
</dbReference>
<dbReference type="InterPro" id="IPR036047">
    <property type="entry name" value="F-box-like_dom_sf"/>
</dbReference>
<dbReference type="SUPFAM" id="SSF81383">
    <property type="entry name" value="F-box domain"/>
    <property type="match status" value="1"/>
</dbReference>
<keyword evidence="1" id="KW-0833">Ubl conjugation pathway</keyword>
<dbReference type="PANTHER" id="PTHR12874:SF28">
    <property type="entry name" value="F-BOX PROTEIN"/>
    <property type="match status" value="1"/>
</dbReference>
<dbReference type="Pfam" id="PF12937">
    <property type="entry name" value="F-box-like"/>
    <property type="match status" value="1"/>
</dbReference>
<dbReference type="InterPro" id="IPR001810">
    <property type="entry name" value="F-box_dom"/>
</dbReference>
<gene>
    <name evidence="3" type="ORF">HAX54_038039</name>
</gene>
<dbReference type="EMBL" id="JACEIK010000517">
    <property type="protein sequence ID" value="MCD7458375.1"/>
    <property type="molecule type" value="Genomic_DNA"/>
</dbReference>
<organism evidence="3 4">
    <name type="scientific">Datura stramonium</name>
    <name type="common">Jimsonweed</name>
    <name type="synonym">Common thornapple</name>
    <dbReference type="NCBI Taxonomy" id="4076"/>
    <lineage>
        <taxon>Eukaryota</taxon>
        <taxon>Viridiplantae</taxon>
        <taxon>Streptophyta</taxon>
        <taxon>Embryophyta</taxon>
        <taxon>Tracheophyta</taxon>
        <taxon>Spermatophyta</taxon>
        <taxon>Magnoliopsida</taxon>
        <taxon>eudicotyledons</taxon>
        <taxon>Gunneridae</taxon>
        <taxon>Pentapetalae</taxon>
        <taxon>asterids</taxon>
        <taxon>lamiids</taxon>
        <taxon>Solanales</taxon>
        <taxon>Solanaceae</taxon>
        <taxon>Solanoideae</taxon>
        <taxon>Datureae</taxon>
        <taxon>Datura</taxon>
    </lineage>
</organism>
<feature type="domain" description="F-box" evidence="2">
    <location>
        <begin position="11"/>
        <end position="58"/>
    </location>
</feature>
<evidence type="ECO:0000313" key="3">
    <source>
        <dbReference type="EMBL" id="MCD7458375.1"/>
    </source>
</evidence>
<name>A0ABS8SHI2_DATST</name>
<reference evidence="3 4" key="1">
    <citation type="journal article" date="2021" name="BMC Genomics">
        <title>Datura genome reveals duplications of psychoactive alkaloid biosynthetic genes and high mutation rate following tissue culture.</title>
        <authorList>
            <person name="Rajewski A."/>
            <person name="Carter-House D."/>
            <person name="Stajich J."/>
            <person name="Litt A."/>
        </authorList>
    </citation>
    <scope>NUCLEOTIDE SEQUENCE [LARGE SCALE GENOMIC DNA]</scope>
    <source>
        <strain evidence="3">AR-01</strain>
    </source>
</reference>
<protein>
    <recommendedName>
        <fullName evidence="1">F-box protein</fullName>
    </recommendedName>
</protein>
<comment type="pathway">
    <text evidence="1">Protein modification; protein ubiquitination.</text>
</comment>
<evidence type="ECO:0000259" key="2">
    <source>
        <dbReference type="PROSITE" id="PS50181"/>
    </source>
</evidence>
<dbReference type="PANTHER" id="PTHR12874">
    <property type="entry name" value="F-BOX ONLY PROTEIN 48-RELATED"/>
    <property type="match status" value="1"/>
</dbReference>
<keyword evidence="1" id="KW-0539">Nucleus</keyword>
<keyword evidence="4" id="KW-1185">Reference proteome</keyword>
<comment type="caution">
    <text evidence="3">The sequence shown here is derived from an EMBL/GenBank/DDBJ whole genome shotgun (WGS) entry which is preliminary data.</text>
</comment>
<dbReference type="Gene3D" id="1.20.1280.50">
    <property type="match status" value="1"/>
</dbReference>
<proteinExistence type="predicted"/>
<comment type="function">
    <text evidence="1">Acts as a component of a SCF E3 ubiquitin ligase complexes.</text>
</comment>
<evidence type="ECO:0000256" key="1">
    <source>
        <dbReference type="RuleBase" id="RU369085"/>
    </source>
</evidence>
<comment type="subunit">
    <text evidence="1">Component of the SCF-type E3 ligase complex.</text>
</comment>
<dbReference type="Proteomes" id="UP000823775">
    <property type="component" value="Unassembled WGS sequence"/>
</dbReference>
<dbReference type="PROSITE" id="PS50181">
    <property type="entry name" value="FBOX"/>
    <property type="match status" value="1"/>
</dbReference>
<accession>A0ABS8SHI2</accession>
<evidence type="ECO:0000313" key="4">
    <source>
        <dbReference type="Proteomes" id="UP000823775"/>
    </source>
</evidence>
<sequence>MAKTDEIHTISLSFTDFPEDVQLCILSFLTPSDISNFACTSKRFVSLCRDDPRLWFSMCHRKWGSKTHVNKWGSGKISYKLLYSTLLEYENLIGFWRRSGAESDSPLIFFEWGPFHIAGSRVKPSRTGTYEVIKLPFLWMGITSKGEIVNYLDPEGKVELSENVMNLDDLGFAESELVPVNVNFMGKTHVVVEENASAFGYSCNSPQNRGYRKVSSSGNMREEEYEDLCVSPGSLPDKLMSEIYQYFANKTSPGGNGSFDRVLVMADLFLSSYPISMCFHADILISFMFSLDNDLKVMLGHSNCKKPAHLILWPCFSLQGFCDDMTLEFFLVSYDDIGGIACRRVAELCKPFSAYAPVFWTSNTIFIKSPLSSEEENIYQSRMHIRPLAESDDPCEILPSSDERVIMSMLCMNSSYDLVIPDLAGSAVNPRQAEGRIWQYENGTFGFGFLRDNYIIDLRCIAQNGRILEPADFSSDYLAVHINRQRYFLFILYIFLGSLRRQDPGFCCNIS</sequence>